<organism evidence="1 2">
    <name type="scientific">Aquimarina hainanensis</name>
    <dbReference type="NCBI Taxonomy" id="1578017"/>
    <lineage>
        <taxon>Bacteria</taxon>
        <taxon>Pseudomonadati</taxon>
        <taxon>Bacteroidota</taxon>
        <taxon>Flavobacteriia</taxon>
        <taxon>Flavobacteriales</taxon>
        <taxon>Flavobacteriaceae</taxon>
        <taxon>Aquimarina</taxon>
    </lineage>
</organism>
<protein>
    <recommendedName>
        <fullName evidence="3">Secreted protein</fullName>
    </recommendedName>
</protein>
<gene>
    <name evidence="1" type="ORF">ACFSTE_00385</name>
</gene>
<sequence>MNVHKHIITPLLLLLFGAMQLGELHVLDHASDDSDCMVCEYVSGQNHNDFFVLAEEVSVPETMDIPAESAVYISLNTTVKTITFSKLHNKAPPVA</sequence>
<evidence type="ECO:0008006" key="3">
    <source>
        <dbReference type="Google" id="ProtNLM"/>
    </source>
</evidence>
<keyword evidence="2" id="KW-1185">Reference proteome</keyword>
<dbReference type="EMBL" id="JBHULX010000001">
    <property type="protein sequence ID" value="MFD2589266.1"/>
    <property type="molecule type" value="Genomic_DNA"/>
</dbReference>
<name>A0ABW5N2I2_9FLAO</name>
<proteinExistence type="predicted"/>
<dbReference type="Proteomes" id="UP001597459">
    <property type="component" value="Unassembled WGS sequence"/>
</dbReference>
<evidence type="ECO:0000313" key="1">
    <source>
        <dbReference type="EMBL" id="MFD2589266.1"/>
    </source>
</evidence>
<evidence type="ECO:0000313" key="2">
    <source>
        <dbReference type="Proteomes" id="UP001597459"/>
    </source>
</evidence>
<accession>A0ABW5N2I2</accession>
<reference evidence="2" key="1">
    <citation type="journal article" date="2019" name="Int. J. Syst. Evol. Microbiol.">
        <title>The Global Catalogue of Microorganisms (GCM) 10K type strain sequencing project: providing services to taxonomists for standard genome sequencing and annotation.</title>
        <authorList>
            <consortium name="The Broad Institute Genomics Platform"/>
            <consortium name="The Broad Institute Genome Sequencing Center for Infectious Disease"/>
            <person name="Wu L."/>
            <person name="Ma J."/>
        </authorList>
    </citation>
    <scope>NUCLEOTIDE SEQUENCE [LARGE SCALE GENOMIC DNA]</scope>
    <source>
        <strain evidence="2">KCTC 42423</strain>
    </source>
</reference>
<comment type="caution">
    <text evidence="1">The sequence shown here is derived from an EMBL/GenBank/DDBJ whole genome shotgun (WGS) entry which is preliminary data.</text>
</comment>
<dbReference type="RefSeq" id="WP_378257866.1">
    <property type="nucleotide sequence ID" value="NZ_JBHSJV010000001.1"/>
</dbReference>